<reference evidence="8 9" key="1">
    <citation type="journal article" date="2016" name="Nat. Commun.">
        <title>Thousands of microbial genomes shed light on interconnected biogeochemical processes in an aquifer system.</title>
        <authorList>
            <person name="Anantharaman K."/>
            <person name="Brown C.T."/>
            <person name="Hug L.A."/>
            <person name="Sharon I."/>
            <person name="Castelle C.J."/>
            <person name="Probst A.J."/>
            <person name="Thomas B.C."/>
            <person name="Singh A."/>
            <person name="Wilkins M.J."/>
            <person name="Karaoz U."/>
            <person name="Brodie E.L."/>
            <person name="Williams K.H."/>
            <person name="Hubbard S.S."/>
            <person name="Banfield J.F."/>
        </authorList>
    </citation>
    <scope>NUCLEOTIDE SEQUENCE [LARGE SCALE GENOMIC DNA]</scope>
</reference>
<keyword evidence="2 5" id="KW-0119">Carbohydrate metabolism</keyword>
<evidence type="ECO:0000256" key="4">
    <source>
        <dbReference type="PIRSR" id="PIRSR640042-2"/>
    </source>
</evidence>
<feature type="domain" description="Glycoside hydrolase family 57 N-terminal" evidence="6">
    <location>
        <begin position="10"/>
        <end position="445"/>
    </location>
</feature>
<dbReference type="AlphaFoldDB" id="A0A1F7S0D2"/>
<evidence type="ECO:0000259" key="6">
    <source>
        <dbReference type="Pfam" id="PF03065"/>
    </source>
</evidence>
<dbReference type="Proteomes" id="UP000178435">
    <property type="component" value="Unassembled WGS sequence"/>
</dbReference>
<dbReference type="InterPro" id="IPR028995">
    <property type="entry name" value="Glyco_hydro_57/38_cen_sf"/>
</dbReference>
<gene>
    <name evidence="8" type="ORF">A2149_00880</name>
</gene>
<dbReference type="Pfam" id="PF09210">
    <property type="entry name" value="BE_C"/>
    <property type="match status" value="1"/>
</dbReference>
<dbReference type="SUPFAM" id="SSF88713">
    <property type="entry name" value="Glycoside hydrolase/deacetylase"/>
    <property type="match status" value="1"/>
</dbReference>
<evidence type="ECO:0000256" key="5">
    <source>
        <dbReference type="RuleBase" id="RU361196"/>
    </source>
</evidence>
<dbReference type="GO" id="GO:0005576">
    <property type="term" value="C:extracellular region"/>
    <property type="evidence" value="ECO:0007669"/>
    <property type="project" value="TreeGrafter"/>
</dbReference>
<dbReference type="PANTHER" id="PTHR41695">
    <property type="entry name" value="1,4-ALPHA-GLUCAN BRANCHING ENZYME RV3031-RELATED"/>
    <property type="match status" value="1"/>
</dbReference>
<feature type="binding site" evidence="4">
    <location>
        <position position="303"/>
    </location>
    <ligand>
        <name>substrate</name>
    </ligand>
</feature>
<dbReference type="PANTHER" id="PTHR41695:SF1">
    <property type="entry name" value="1,4-ALPHA-GLUCAN BRANCHING ENZYME TK1436"/>
    <property type="match status" value="1"/>
</dbReference>
<feature type="active site" description="Nucleophile" evidence="3">
    <location>
        <position position="193"/>
    </location>
</feature>
<dbReference type="EMBL" id="MGDF01000038">
    <property type="protein sequence ID" value="OGL46704.1"/>
    <property type="molecule type" value="Genomic_DNA"/>
</dbReference>
<protein>
    <recommendedName>
        <fullName evidence="10">Glycoside hydrolase</fullName>
    </recommendedName>
</protein>
<feature type="domain" description="1,4-alpha-glucan branching enzyme C-terminal" evidence="7">
    <location>
        <begin position="469"/>
        <end position="577"/>
    </location>
</feature>
<accession>A0A1F7S0D2</accession>
<dbReference type="InterPro" id="IPR037090">
    <property type="entry name" value="57_glycoside_trans_central"/>
</dbReference>
<evidence type="ECO:0000256" key="3">
    <source>
        <dbReference type="PIRSR" id="PIRSR640042-1"/>
    </source>
</evidence>
<dbReference type="GO" id="GO:0030979">
    <property type="term" value="P:alpha-glucan biosynthetic process"/>
    <property type="evidence" value="ECO:0007669"/>
    <property type="project" value="InterPro"/>
</dbReference>
<evidence type="ECO:0000256" key="1">
    <source>
        <dbReference type="ARBA" id="ARBA00006821"/>
    </source>
</evidence>
<dbReference type="Gene3D" id="1.20.1430.10">
    <property type="entry name" value="Families 57/38 glycoside transferase, middle domain"/>
    <property type="match status" value="1"/>
</dbReference>
<feature type="binding site" evidence="4">
    <location>
        <position position="320"/>
    </location>
    <ligand>
        <name>substrate</name>
    </ligand>
</feature>
<dbReference type="GO" id="GO:0003844">
    <property type="term" value="F:1,4-alpha-glucan branching enzyme activity"/>
    <property type="evidence" value="ECO:0007669"/>
    <property type="project" value="InterPro"/>
</dbReference>
<dbReference type="Gene3D" id="3.20.110.10">
    <property type="entry name" value="Glycoside hydrolase 38, N terminal domain"/>
    <property type="match status" value="1"/>
</dbReference>
<evidence type="ECO:0000313" key="9">
    <source>
        <dbReference type="Proteomes" id="UP000178435"/>
    </source>
</evidence>
<sequence>MSKDIIGSFSFVLHSHLPYVLSHGTWPHGTDWINEAAAECYIPILNVIRELVEEGISPKMTIGITPVLTEQLSDKSFKEGFKNYLEVKIQAAEENRKEFLSTEKKLLTELAERWCRWYSKILSDFNNVYNEDIVQSFAKFQNECHVEIITCAATHGYLPLLGEDVAVQAQVKQAISAYKRHYGRHPKGIWLPECAYRPRYKWRSPLDLSETDEKNTGVVRKGVEEFLSENGIEYFIIDSHLLKGGKAIGIYLDRYEALQVLWSRFAGQYQERPEEVEKSPYEIYLVSSSGAAESKKPVAVFTRDPKTGIQVWSGEHGYPGDGRYLDFHKKHFPGGHRYWKVTSSKSDLADKLEYYPEDTEDALTQQSDHFKALIKETLRKYKNSSGKPGILVAPFDAELFGHWWFEGTEWIKRVIRHVAQDPELVLTTCGEYLENNPTTSVITLPEGSWGEGGFHWIWLNEWTKWTWKHIYEAEKEMKELAKEFSNSSDGRIRDVMQQLARELLLLESSDWQFLISTWSARDYAEIRVDRHYRDFKELVKIVRKLSRGEEVSEGEWIYFADCKQRDSLFPDVDPSWWAKLDYPPVEGT</sequence>
<name>A0A1F7S0D2_9BACT</name>
<evidence type="ECO:0008006" key="10">
    <source>
        <dbReference type="Google" id="ProtNLM"/>
    </source>
</evidence>
<dbReference type="InterPro" id="IPR040042">
    <property type="entry name" value="Branching_enz_MT3115-like"/>
</dbReference>
<dbReference type="InterPro" id="IPR027291">
    <property type="entry name" value="Glyco_hydro_38_N_sf"/>
</dbReference>
<evidence type="ECO:0000256" key="2">
    <source>
        <dbReference type="ARBA" id="ARBA00023277"/>
    </source>
</evidence>
<evidence type="ECO:0000259" key="7">
    <source>
        <dbReference type="Pfam" id="PF09210"/>
    </source>
</evidence>
<feature type="binding site" evidence="4">
    <location>
        <position position="510"/>
    </location>
    <ligand>
        <name>substrate</name>
    </ligand>
</feature>
<dbReference type="Pfam" id="PF03065">
    <property type="entry name" value="Glyco_hydro_57"/>
    <property type="match status" value="1"/>
</dbReference>
<evidence type="ECO:0000313" key="8">
    <source>
        <dbReference type="EMBL" id="OGL46704.1"/>
    </source>
</evidence>
<proteinExistence type="inferred from homology"/>
<dbReference type="InterPro" id="IPR004300">
    <property type="entry name" value="Glyco_hydro_57_N"/>
</dbReference>
<comment type="caution">
    <text evidence="8">The sequence shown here is derived from an EMBL/GenBank/DDBJ whole genome shotgun (WGS) entry which is preliminary data.</text>
</comment>
<dbReference type="InterPro" id="IPR015293">
    <property type="entry name" value="BE_C"/>
</dbReference>
<organism evidence="8 9">
    <name type="scientific">Candidatus Schekmanbacteria bacterium RBG_16_38_11</name>
    <dbReference type="NCBI Taxonomy" id="1817880"/>
    <lineage>
        <taxon>Bacteria</taxon>
        <taxon>Candidatus Schekmaniibacteriota</taxon>
    </lineage>
</organism>
<feature type="binding site" evidence="4">
    <location>
        <position position="449"/>
    </location>
    <ligand>
        <name>substrate</name>
    </ligand>
</feature>
<comment type="similarity">
    <text evidence="1 5">Belongs to the glycosyl hydrolase 57 family.</text>
</comment>
<feature type="active site" description="Proton donor" evidence="3">
    <location>
        <position position="396"/>
    </location>
</feature>
<dbReference type="SUPFAM" id="SSF88688">
    <property type="entry name" value="Families 57/38 glycoside transferase middle domain"/>
    <property type="match status" value="1"/>
</dbReference>
<dbReference type="InterPro" id="IPR011330">
    <property type="entry name" value="Glyco_hydro/deAcase_b/a-brl"/>
</dbReference>